<proteinExistence type="inferred from homology"/>
<dbReference type="STRING" id="1307839.L21SP5_01444"/>
<evidence type="ECO:0000259" key="2">
    <source>
        <dbReference type="Pfam" id="PF01464"/>
    </source>
</evidence>
<dbReference type="SUPFAM" id="SSF53955">
    <property type="entry name" value="Lysozyme-like"/>
    <property type="match status" value="1"/>
</dbReference>
<dbReference type="RefSeq" id="WP_057952584.1">
    <property type="nucleotide sequence ID" value="NZ_CP013118.1"/>
</dbReference>
<dbReference type="Proteomes" id="UP000064893">
    <property type="component" value="Chromosome"/>
</dbReference>
<keyword evidence="3" id="KW-0456">Lyase</keyword>
<dbReference type="EC" id="4.2.2.-" evidence="3"/>
<dbReference type="OrthoDB" id="9815002at2"/>
<dbReference type="PANTHER" id="PTHR37423">
    <property type="entry name" value="SOLUBLE LYTIC MUREIN TRANSGLYCOSYLASE-RELATED"/>
    <property type="match status" value="1"/>
</dbReference>
<dbReference type="PATRIC" id="fig|1307839.3.peg.1541"/>
<dbReference type="GO" id="GO:0016829">
    <property type="term" value="F:lyase activity"/>
    <property type="evidence" value="ECO:0007669"/>
    <property type="project" value="UniProtKB-KW"/>
</dbReference>
<dbReference type="KEGG" id="blq:L21SP5_01444"/>
<reference evidence="3 4" key="1">
    <citation type="submission" date="2015-11" db="EMBL/GenBank/DDBJ databases">
        <title>Description and complete genome sequence of a novel strain predominating in hypersaline microbial mats and representing a new family of the Bacteriodetes phylum.</title>
        <authorList>
            <person name="Spring S."/>
            <person name="Bunk B."/>
            <person name="Sproer C."/>
            <person name="Klenk H.-P."/>
        </authorList>
    </citation>
    <scope>NUCLEOTIDE SEQUENCE [LARGE SCALE GENOMIC DNA]</scope>
    <source>
        <strain evidence="3 4">L21-Spi-D4</strain>
    </source>
</reference>
<dbReference type="CDD" id="cd16894">
    <property type="entry name" value="MltD-like"/>
    <property type="match status" value="1"/>
</dbReference>
<sequence length="315" mass="37292">MKIKTISITAIMLVTLLWIIKYSYNQKETKEIPQTKETDNDAYIVEPADIPAQLIFADEVVPVQFYDVRERLDRELLVNKFWHSSTFQLIKRANRYFPIIEKILREEQVPEDFKYLAIAESGLQNVVSPSGAAGFWQFLRGAARDFDLQVNNEVDERYHLEKATRAAAKYLKWNYKKFGTWTMSAAAYNYGRTNTLRQIKRQHCSNYYDLLLPEETERYVFRLIALKLILSNPEEYGFTLNNNDLYAPIKTKTVTVTGKVKDLATFAKDHGISYRMLKEFNPWLRENYLRNPRNKTYKIKIPEKHFRHQYDHLSY</sequence>
<dbReference type="Gene3D" id="1.10.530.10">
    <property type="match status" value="1"/>
</dbReference>
<dbReference type="AlphaFoldDB" id="A0A0S2HYN0"/>
<organism evidence="3 4">
    <name type="scientific">Salinivirga cyanobacteriivorans</name>
    <dbReference type="NCBI Taxonomy" id="1307839"/>
    <lineage>
        <taxon>Bacteria</taxon>
        <taxon>Pseudomonadati</taxon>
        <taxon>Bacteroidota</taxon>
        <taxon>Bacteroidia</taxon>
        <taxon>Bacteroidales</taxon>
        <taxon>Salinivirgaceae</taxon>
        <taxon>Salinivirga</taxon>
    </lineage>
</organism>
<evidence type="ECO:0000256" key="1">
    <source>
        <dbReference type="ARBA" id="ARBA00007734"/>
    </source>
</evidence>
<evidence type="ECO:0000313" key="3">
    <source>
        <dbReference type="EMBL" id="ALO15094.1"/>
    </source>
</evidence>
<gene>
    <name evidence="3" type="primary">mltD_2</name>
    <name evidence="3" type="ORF">L21SP5_01444</name>
</gene>
<dbReference type="EMBL" id="CP013118">
    <property type="protein sequence ID" value="ALO15094.1"/>
    <property type="molecule type" value="Genomic_DNA"/>
</dbReference>
<comment type="similarity">
    <text evidence="1">Belongs to the transglycosylase Slt family.</text>
</comment>
<feature type="domain" description="Transglycosylase SLT" evidence="2">
    <location>
        <begin position="99"/>
        <end position="203"/>
    </location>
</feature>
<keyword evidence="4" id="KW-1185">Reference proteome</keyword>
<accession>A0A0S2HYN0</accession>
<name>A0A0S2HYN0_9BACT</name>
<protein>
    <submittedName>
        <fullName evidence="3">Membrane-bound lytic murein transglycosylase D</fullName>
        <ecNumber evidence="3">4.2.2.-</ecNumber>
    </submittedName>
</protein>
<dbReference type="PANTHER" id="PTHR37423:SF2">
    <property type="entry name" value="MEMBRANE-BOUND LYTIC MUREIN TRANSGLYCOSYLASE C"/>
    <property type="match status" value="1"/>
</dbReference>
<evidence type="ECO:0000313" key="4">
    <source>
        <dbReference type="Proteomes" id="UP000064893"/>
    </source>
</evidence>
<dbReference type="Pfam" id="PF01464">
    <property type="entry name" value="SLT"/>
    <property type="match status" value="1"/>
</dbReference>
<dbReference type="InterPro" id="IPR008258">
    <property type="entry name" value="Transglycosylase_SLT_dom_1"/>
</dbReference>
<dbReference type="InterPro" id="IPR023346">
    <property type="entry name" value="Lysozyme-like_dom_sf"/>
</dbReference>